<dbReference type="PANTHER" id="PTHR33096">
    <property type="entry name" value="CXC2 DOMAIN-CONTAINING PROTEIN"/>
    <property type="match status" value="1"/>
</dbReference>
<gene>
    <name evidence="3" type="primary">LOC136078799</name>
</gene>
<name>A0ABM4BNJ2_HYDVU</name>
<dbReference type="GeneID" id="136078799"/>
<dbReference type="PANTHER" id="PTHR33096:SF1">
    <property type="entry name" value="CXC1-LIKE CYSTEINE CLUSTER ASSOCIATED WITH KDZ TRANSPOSASES DOMAIN-CONTAINING PROTEIN"/>
    <property type="match status" value="1"/>
</dbReference>
<evidence type="ECO:0000313" key="2">
    <source>
        <dbReference type="Proteomes" id="UP001652625"/>
    </source>
</evidence>
<evidence type="ECO:0000259" key="1">
    <source>
        <dbReference type="Pfam" id="PF18802"/>
    </source>
</evidence>
<dbReference type="Proteomes" id="UP001652625">
    <property type="component" value="Chromosome 03"/>
</dbReference>
<organism evidence="2 3">
    <name type="scientific">Hydra vulgaris</name>
    <name type="common">Hydra</name>
    <name type="synonym">Hydra attenuata</name>
    <dbReference type="NCBI Taxonomy" id="6087"/>
    <lineage>
        <taxon>Eukaryota</taxon>
        <taxon>Metazoa</taxon>
        <taxon>Cnidaria</taxon>
        <taxon>Hydrozoa</taxon>
        <taxon>Hydroidolina</taxon>
        <taxon>Anthoathecata</taxon>
        <taxon>Aplanulata</taxon>
        <taxon>Hydridae</taxon>
        <taxon>Hydra</taxon>
    </lineage>
</organism>
<accession>A0ABM4BNJ2</accession>
<evidence type="ECO:0000313" key="3">
    <source>
        <dbReference type="RefSeq" id="XP_065650682.1"/>
    </source>
</evidence>
<dbReference type="Pfam" id="PF18758">
    <property type="entry name" value="KDZ"/>
    <property type="match status" value="1"/>
</dbReference>
<dbReference type="InterPro" id="IPR040521">
    <property type="entry name" value="KDZ"/>
</dbReference>
<reference evidence="3" key="1">
    <citation type="submission" date="2025-08" db="UniProtKB">
        <authorList>
            <consortium name="RefSeq"/>
        </authorList>
    </citation>
    <scope>IDENTIFICATION</scope>
</reference>
<dbReference type="Pfam" id="PF18802">
    <property type="entry name" value="CxC1"/>
    <property type="match status" value="1"/>
</dbReference>
<dbReference type="RefSeq" id="XP_065650682.1">
    <property type="nucleotide sequence ID" value="XM_065794610.1"/>
</dbReference>
<proteinExistence type="predicted"/>
<protein>
    <submittedName>
        <fullName evidence="3">Uncharacterized protein LOC136078799</fullName>
    </submittedName>
</protein>
<sequence>MCKEVIVFDASGRQHESCLGECLCSPSVVDILLENNFWPSSPVHPTAAFSYELMDLMEALFLDGNVAVKSFCKALFTKSKGDDYIKVDTVYKLLTGECFLSYLLFKNDFQTFKSRFQNFAELSVCPAFPKVCFQESGTLVLPFDALFGLVRKFSSGKSHYEPVLKNLYLMDQSIVDEFVVSYNSKLSSQELKACNDFKAINSLRSKKANAKLDETGVFGCACRHEVPRKFFNLKFGESLANAVYLINQIIEEVNEKVKVVVMYNIACVLVKHLKLM</sequence>
<feature type="domain" description="CxC1-like cysteine cluster associated with KDZ transposases" evidence="1">
    <location>
        <begin position="8"/>
        <end position="75"/>
    </location>
</feature>
<dbReference type="InterPro" id="IPR041320">
    <property type="entry name" value="CxC1"/>
</dbReference>
<keyword evidence="2" id="KW-1185">Reference proteome</keyword>